<keyword evidence="2" id="KW-0238">DNA-binding</keyword>
<dbReference type="PANTHER" id="PTHR34580:SF1">
    <property type="entry name" value="PROTEIN PAFC"/>
    <property type="match status" value="1"/>
</dbReference>
<feature type="domain" description="WYL" evidence="1">
    <location>
        <begin position="125"/>
        <end position="192"/>
    </location>
</feature>
<dbReference type="RefSeq" id="WP_245905704.1">
    <property type="nucleotide sequence ID" value="NZ_QJSU01000007.1"/>
</dbReference>
<dbReference type="AlphaFoldDB" id="A0A2V4UPM4"/>
<evidence type="ECO:0000313" key="3">
    <source>
        <dbReference type="Proteomes" id="UP000247746"/>
    </source>
</evidence>
<gene>
    <name evidence="2" type="ORF">DFP82_107139</name>
</gene>
<comment type="caution">
    <text evidence="2">The sequence shown here is derived from an EMBL/GenBank/DDBJ whole genome shotgun (WGS) entry which is preliminary data.</text>
</comment>
<dbReference type="Proteomes" id="UP000247746">
    <property type="component" value="Unassembled WGS sequence"/>
</dbReference>
<dbReference type="InterPro" id="IPR026881">
    <property type="entry name" value="WYL_dom"/>
</dbReference>
<dbReference type="InterPro" id="IPR051534">
    <property type="entry name" value="CBASS_pafABC_assoc_protein"/>
</dbReference>
<evidence type="ECO:0000259" key="1">
    <source>
        <dbReference type="Pfam" id="PF13280"/>
    </source>
</evidence>
<name>A0A2V4UPM4_9GAMM</name>
<keyword evidence="3" id="KW-1185">Reference proteome</keyword>
<dbReference type="EMBL" id="QJSU01000007">
    <property type="protein sequence ID" value="PYE38516.1"/>
    <property type="molecule type" value="Genomic_DNA"/>
</dbReference>
<proteinExistence type="predicted"/>
<evidence type="ECO:0000313" key="2">
    <source>
        <dbReference type="EMBL" id="PYE38516.1"/>
    </source>
</evidence>
<sequence>MIGSKKHERLAYRLSDIIIRLNNGERLNIDTLTQDYQVCTRTLKRDFQERLAMLDFSDSGPVFYQLSPNRVGYLNLTEIKRFANFASVQDLLPKIDRQFFYDKLNQSIVIKGFDYENIQARTQEFNLINQAIRDCRIITFDYQKVRQQNSENSKKHYHLEPYHLLNKNGIWYVIGRHDAQTRNFCFTQISNLCVTDKTFDCDEQIKAGLINTDSLFFDNHINEIVLQVSAKVAGYFERRDLLPNQELIRKLDNGDLLLACRQVHPREVTPIVQYWLPHIKIISPSTVQEQMEKVLKSYVSM</sequence>
<dbReference type="Pfam" id="PF13280">
    <property type="entry name" value="WYL"/>
    <property type="match status" value="1"/>
</dbReference>
<protein>
    <submittedName>
        <fullName evidence="2">Putative DNA-binding transcriptional regulator YafY</fullName>
    </submittedName>
</protein>
<dbReference type="PANTHER" id="PTHR34580">
    <property type="match status" value="1"/>
</dbReference>
<accession>A0A2V4UPM4</accession>
<reference evidence="2 3" key="1">
    <citation type="submission" date="2018-06" db="EMBL/GenBank/DDBJ databases">
        <title>Genomic Encyclopedia of Type Strains, Phase III (KMG-III): the genomes of soil and plant-associated and newly described type strains.</title>
        <authorList>
            <person name="Whitman W."/>
        </authorList>
    </citation>
    <scope>NUCLEOTIDE SEQUENCE [LARGE SCALE GENOMIC DNA]</scope>
    <source>
        <strain evidence="2 3">CECT 5889</strain>
    </source>
</reference>
<organism evidence="2 3">
    <name type="scientific">Psychrobacter fozii</name>
    <dbReference type="NCBI Taxonomy" id="198480"/>
    <lineage>
        <taxon>Bacteria</taxon>
        <taxon>Pseudomonadati</taxon>
        <taxon>Pseudomonadota</taxon>
        <taxon>Gammaproteobacteria</taxon>
        <taxon>Moraxellales</taxon>
        <taxon>Moraxellaceae</taxon>
        <taxon>Psychrobacter</taxon>
    </lineage>
</organism>
<dbReference type="PROSITE" id="PS52050">
    <property type="entry name" value="WYL"/>
    <property type="match status" value="1"/>
</dbReference>
<dbReference type="GO" id="GO:0003677">
    <property type="term" value="F:DNA binding"/>
    <property type="evidence" value="ECO:0007669"/>
    <property type="project" value="UniProtKB-KW"/>
</dbReference>